<feature type="region of interest" description="Disordered" evidence="1">
    <location>
        <begin position="144"/>
        <end position="183"/>
    </location>
</feature>
<sequence length="183" mass="20891">MQTNSTPYAEKLYSEMTTKFPELRIKTVQNILDQRRQLFIKNRLDQQVIRNIRAEVELELGITPTQEVEPDGRNRHPPQNAELSAEDQEALDALKEALDKYSGMDPASRPNIPKIRNDRADETNVHLQKNTKGEAGCCHYSTTSYNHQDSKRSPGTVLFSHELPGAIPPQHRLDKERPKSPHS</sequence>
<dbReference type="Proteomes" id="UP001153636">
    <property type="component" value="Chromosome 6"/>
</dbReference>
<name>A0A9P0D0X6_9CUCU</name>
<proteinExistence type="predicted"/>
<feature type="compositionally biased region" description="Basic and acidic residues" evidence="1">
    <location>
        <begin position="171"/>
        <end position="183"/>
    </location>
</feature>
<gene>
    <name evidence="2" type="ORF">PSYICH_LOCUS11757</name>
</gene>
<reference evidence="2" key="1">
    <citation type="submission" date="2022-01" db="EMBL/GenBank/DDBJ databases">
        <authorList>
            <person name="King R."/>
        </authorList>
    </citation>
    <scope>NUCLEOTIDE SEQUENCE</scope>
</reference>
<feature type="region of interest" description="Disordered" evidence="1">
    <location>
        <begin position="63"/>
        <end position="87"/>
    </location>
</feature>
<evidence type="ECO:0000256" key="1">
    <source>
        <dbReference type="SAM" id="MobiDB-lite"/>
    </source>
</evidence>
<evidence type="ECO:0000313" key="3">
    <source>
        <dbReference type="Proteomes" id="UP001153636"/>
    </source>
</evidence>
<keyword evidence="3" id="KW-1185">Reference proteome</keyword>
<accession>A0A9P0D0X6</accession>
<dbReference type="OrthoDB" id="6783656at2759"/>
<dbReference type="AlphaFoldDB" id="A0A9P0D0X6"/>
<evidence type="ECO:0000313" key="2">
    <source>
        <dbReference type="EMBL" id="CAH1112112.1"/>
    </source>
</evidence>
<dbReference type="EMBL" id="OV651818">
    <property type="protein sequence ID" value="CAH1112112.1"/>
    <property type="molecule type" value="Genomic_DNA"/>
</dbReference>
<protein>
    <submittedName>
        <fullName evidence="2">Uncharacterized protein</fullName>
    </submittedName>
</protein>
<organism evidence="2 3">
    <name type="scientific">Psylliodes chrysocephalus</name>
    <dbReference type="NCBI Taxonomy" id="3402493"/>
    <lineage>
        <taxon>Eukaryota</taxon>
        <taxon>Metazoa</taxon>
        <taxon>Ecdysozoa</taxon>
        <taxon>Arthropoda</taxon>
        <taxon>Hexapoda</taxon>
        <taxon>Insecta</taxon>
        <taxon>Pterygota</taxon>
        <taxon>Neoptera</taxon>
        <taxon>Endopterygota</taxon>
        <taxon>Coleoptera</taxon>
        <taxon>Polyphaga</taxon>
        <taxon>Cucujiformia</taxon>
        <taxon>Chrysomeloidea</taxon>
        <taxon>Chrysomelidae</taxon>
        <taxon>Galerucinae</taxon>
        <taxon>Alticini</taxon>
        <taxon>Psylliodes</taxon>
    </lineage>
</organism>